<sequence length="34" mass="4017">MGHRQSTRDKNQDKEIQRSITAGWTTFAKQRDIL</sequence>
<evidence type="ECO:0000313" key="2">
    <source>
        <dbReference type="EMBL" id="KAK2174107.1"/>
    </source>
</evidence>
<protein>
    <submittedName>
        <fullName evidence="2">Uncharacterized protein</fullName>
    </submittedName>
</protein>
<feature type="compositionally biased region" description="Basic and acidic residues" evidence="1">
    <location>
        <begin position="1"/>
        <end position="17"/>
    </location>
</feature>
<organism evidence="2 3">
    <name type="scientific">Ridgeia piscesae</name>
    <name type="common">Tubeworm</name>
    <dbReference type="NCBI Taxonomy" id="27915"/>
    <lineage>
        <taxon>Eukaryota</taxon>
        <taxon>Metazoa</taxon>
        <taxon>Spiralia</taxon>
        <taxon>Lophotrochozoa</taxon>
        <taxon>Annelida</taxon>
        <taxon>Polychaeta</taxon>
        <taxon>Sedentaria</taxon>
        <taxon>Canalipalpata</taxon>
        <taxon>Sabellida</taxon>
        <taxon>Siboglinidae</taxon>
        <taxon>Ridgeia</taxon>
    </lineage>
</organism>
<evidence type="ECO:0000256" key="1">
    <source>
        <dbReference type="SAM" id="MobiDB-lite"/>
    </source>
</evidence>
<dbReference type="Proteomes" id="UP001209878">
    <property type="component" value="Unassembled WGS sequence"/>
</dbReference>
<gene>
    <name evidence="2" type="ORF">NP493_829g01078</name>
</gene>
<keyword evidence="3" id="KW-1185">Reference proteome</keyword>
<feature type="region of interest" description="Disordered" evidence="1">
    <location>
        <begin position="1"/>
        <end position="22"/>
    </location>
</feature>
<proteinExistence type="predicted"/>
<name>A0AAD9KMX1_RIDPI</name>
<comment type="caution">
    <text evidence="2">The sequence shown here is derived from an EMBL/GenBank/DDBJ whole genome shotgun (WGS) entry which is preliminary data.</text>
</comment>
<reference evidence="2" key="1">
    <citation type="journal article" date="2023" name="Mol. Biol. Evol.">
        <title>Third-Generation Sequencing Reveals the Adaptive Role of the Epigenome in Three Deep-Sea Polychaetes.</title>
        <authorList>
            <person name="Perez M."/>
            <person name="Aroh O."/>
            <person name="Sun Y."/>
            <person name="Lan Y."/>
            <person name="Juniper S.K."/>
            <person name="Young C.R."/>
            <person name="Angers B."/>
            <person name="Qian P.Y."/>
        </authorList>
    </citation>
    <scope>NUCLEOTIDE SEQUENCE</scope>
    <source>
        <strain evidence="2">R07B-5</strain>
    </source>
</reference>
<evidence type="ECO:0000313" key="3">
    <source>
        <dbReference type="Proteomes" id="UP001209878"/>
    </source>
</evidence>
<accession>A0AAD9KMX1</accession>
<dbReference type="AlphaFoldDB" id="A0AAD9KMX1"/>
<dbReference type="EMBL" id="JAODUO010000828">
    <property type="protein sequence ID" value="KAK2174107.1"/>
    <property type="molecule type" value="Genomic_DNA"/>
</dbReference>